<dbReference type="EMBL" id="FNIX01000025">
    <property type="protein sequence ID" value="SDP95612.1"/>
    <property type="molecule type" value="Genomic_DNA"/>
</dbReference>
<proteinExistence type="predicted"/>
<evidence type="ECO:0000313" key="2">
    <source>
        <dbReference type="EMBL" id="SDP95612.1"/>
    </source>
</evidence>
<dbReference type="Pfam" id="PF01609">
    <property type="entry name" value="DDE_Tnp_1"/>
    <property type="match status" value="1"/>
</dbReference>
<name>A0A1H0WY96_9PSEU</name>
<dbReference type="SUPFAM" id="SSF53098">
    <property type="entry name" value="Ribonuclease H-like"/>
    <property type="match status" value="1"/>
</dbReference>
<dbReference type="AlphaFoldDB" id="A0A1H0WY96"/>
<dbReference type="RefSeq" id="WP_245734183.1">
    <property type="nucleotide sequence ID" value="NZ_FNIX01000025.1"/>
</dbReference>
<dbReference type="GO" id="GO:0003677">
    <property type="term" value="F:DNA binding"/>
    <property type="evidence" value="ECO:0007669"/>
    <property type="project" value="InterPro"/>
</dbReference>
<dbReference type="STRING" id="641025.SAMN05421507_12595"/>
<keyword evidence="3" id="KW-1185">Reference proteome</keyword>
<dbReference type="Proteomes" id="UP000199691">
    <property type="component" value="Unassembled WGS sequence"/>
</dbReference>
<dbReference type="GO" id="GO:0004803">
    <property type="term" value="F:transposase activity"/>
    <property type="evidence" value="ECO:0007669"/>
    <property type="project" value="InterPro"/>
</dbReference>
<dbReference type="InterPro" id="IPR012337">
    <property type="entry name" value="RNaseH-like_sf"/>
</dbReference>
<gene>
    <name evidence="2" type="ORF">SAMN05421507_12595</name>
</gene>
<dbReference type="InterPro" id="IPR002559">
    <property type="entry name" value="Transposase_11"/>
</dbReference>
<feature type="domain" description="Transposase IS4-like" evidence="1">
    <location>
        <begin position="9"/>
        <end position="170"/>
    </location>
</feature>
<evidence type="ECO:0000259" key="1">
    <source>
        <dbReference type="Pfam" id="PF01609"/>
    </source>
</evidence>
<organism evidence="2 3">
    <name type="scientific">Lentzea jiangxiensis</name>
    <dbReference type="NCBI Taxonomy" id="641025"/>
    <lineage>
        <taxon>Bacteria</taxon>
        <taxon>Bacillati</taxon>
        <taxon>Actinomycetota</taxon>
        <taxon>Actinomycetes</taxon>
        <taxon>Pseudonocardiales</taxon>
        <taxon>Pseudonocardiaceae</taxon>
        <taxon>Lentzea</taxon>
    </lineage>
</organism>
<dbReference type="Gene3D" id="3.90.350.10">
    <property type="entry name" value="Transposase Inhibitor Protein From Tn5, Chain A, domain 1"/>
    <property type="match status" value="1"/>
</dbReference>
<reference evidence="3" key="1">
    <citation type="submission" date="2016-10" db="EMBL/GenBank/DDBJ databases">
        <authorList>
            <person name="Varghese N."/>
            <person name="Submissions S."/>
        </authorList>
    </citation>
    <scope>NUCLEOTIDE SEQUENCE [LARGE SCALE GENOMIC DNA]</scope>
    <source>
        <strain evidence="3">CGMCC 4.6609</strain>
    </source>
</reference>
<accession>A0A1H0WY96</accession>
<protein>
    <submittedName>
        <fullName evidence="2">Transposase DDE domain-containing protein</fullName>
    </submittedName>
</protein>
<sequence length="286" mass="31457">MSVITPRHALLADQASDGYPLLRKAVATGTDVLWRVQNNRTLAVLRTLPDGSYLSIVADVHRRDRLRYWARNPHAVQPNVDGVTVRVIDATVTAIDVDGRAKSGTLRLITTLLNPETHPAQELVALYHQRWEAETAFHGLKVTLRGSGRVLRSRTVDGVRQELFGLLVVYQAARRVAAEAAASAALDPDRISLTVVLRTARHTVINAHTTVAGQSSGVCPRIWTAALDPRALGPTERRTRIWPRRIKRPIAPFAYNKSKWDQPMRQVTITSTIAAPTGRLTGGSTA</sequence>
<evidence type="ECO:0000313" key="3">
    <source>
        <dbReference type="Proteomes" id="UP000199691"/>
    </source>
</evidence>
<dbReference type="GO" id="GO:0006313">
    <property type="term" value="P:DNA transposition"/>
    <property type="evidence" value="ECO:0007669"/>
    <property type="project" value="InterPro"/>
</dbReference>